<gene>
    <name evidence="2" type="ORF">PC115_g20872</name>
    <name evidence="3" type="ORF">PC117_g21671</name>
</gene>
<proteinExistence type="predicted"/>
<evidence type="ECO:0000313" key="3">
    <source>
        <dbReference type="EMBL" id="KAG2901637.1"/>
    </source>
</evidence>
<feature type="region of interest" description="Disordered" evidence="1">
    <location>
        <begin position="1"/>
        <end position="25"/>
    </location>
</feature>
<evidence type="ECO:0000256" key="1">
    <source>
        <dbReference type="SAM" id="MobiDB-lite"/>
    </source>
</evidence>
<evidence type="ECO:0000313" key="4">
    <source>
        <dbReference type="Proteomes" id="UP000736787"/>
    </source>
</evidence>
<dbReference type="EMBL" id="RCMI01001386">
    <property type="protein sequence ID" value="KAG2885812.1"/>
    <property type="molecule type" value="Genomic_DNA"/>
</dbReference>
<dbReference type="AlphaFoldDB" id="A0A8T1BHC2"/>
<evidence type="ECO:0000313" key="2">
    <source>
        <dbReference type="EMBL" id="KAG2885812.1"/>
    </source>
</evidence>
<feature type="compositionally biased region" description="Basic and acidic residues" evidence="1">
    <location>
        <begin position="16"/>
        <end position="25"/>
    </location>
</feature>
<protein>
    <submittedName>
        <fullName evidence="3">Uncharacterized protein</fullName>
    </submittedName>
</protein>
<reference evidence="3" key="1">
    <citation type="submission" date="2018-10" db="EMBL/GenBank/DDBJ databases">
        <title>Effector identification in a new, highly contiguous assembly of the strawberry crown rot pathogen Phytophthora cactorum.</title>
        <authorList>
            <person name="Armitage A.D."/>
            <person name="Nellist C.F."/>
            <person name="Bates H."/>
            <person name="Vickerstaff R.J."/>
            <person name="Harrison R.J."/>
        </authorList>
    </citation>
    <scope>NUCLEOTIDE SEQUENCE</scope>
    <source>
        <strain evidence="2">4032</strain>
        <strain evidence="3">4040</strain>
    </source>
</reference>
<name>A0A8T1BHC2_9STRA</name>
<organism evidence="3 4">
    <name type="scientific">Phytophthora cactorum</name>
    <dbReference type="NCBI Taxonomy" id="29920"/>
    <lineage>
        <taxon>Eukaryota</taxon>
        <taxon>Sar</taxon>
        <taxon>Stramenopiles</taxon>
        <taxon>Oomycota</taxon>
        <taxon>Peronosporomycetes</taxon>
        <taxon>Peronosporales</taxon>
        <taxon>Peronosporaceae</taxon>
        <taxon>Phytophthora</taxon>
    </lineage>
</organism>
<dbReference type="Proteomes" id="UP000736787">
    <property type="component" value="Unassembled WGS sequence"/>
</dbReference>
<accession>A0A8T1BHC2</accession>
<comment type="caution">
    <text evidence="3">The sequence shown here is derived from an EMBL/GenBank/DDBJ whole genome shotgun (WGS) entry which is preliminary data.</text>
</comment>
<dbReference type="EMBL" id="RCMK01001115">
    <property type="protein sequence ID" value="KAG2901637.1"/>
    <property type="molecule type" value="Genomic_DNA"/>
</dbReference>
<sequence>MASVALSIRQPTLNPTRKEIATRKRQEFPVQQASLGTAVGLGSTSARATMTLPVM</sequence>
<dbReference type="Proteomes" id="UP000774804">
    <property type="component" value="Unassembled WGS sequence"/>
</dbReference>